<dbReference type="InterPro" id="IPR050261">
    <property type="entry name" value="FrsA_esterase"/>
</dbReference>
<evidence type="ECO:0000259" key="4">
    <source>
        <dbReference type="Pfam" id="PF02129"/>
    </source>
</evidence>
<evidence type="ECO:0000256" key="2">
    <source>
        <dbReference type="SAM" id="MobiDB-lite"/>
    </source>
</evidence>
<dbReference type="InterPro" id="IPR029058">
    <property type="entry name" value="AB_hydrolase_fold"/>
</dbReference>
<dbReference type="PROSITE" id="PS51257">
    <property type="entry name" value="PROKAR_LIPOPROTEIN"/>
    <property type="match status" value="1"/>
</dbReference>
<proteinExistence type="predicted"/>
<dbReference type="InterPro" id="IPR000383">
    <property type="entry name" value="Xaa-Pro-like_dom"/>
</dbReference>
<accession>A0ABU3B4J9</accession>
<protein>
    <submittedName>
        <fullName evidence="5">Alpha/beta fold hydrolase</fullName>
    </submittedName>
</protein>
<dbReference type="Gene3D" id="3.40.50.1820">
    <property type="entry name" value="alpha/beta hydrolase"/>
    <property type="match status" value="1"/>
</dbReference>
<dbReference type="Pfam" id="PF02129">
    <property type="entry name" value="Peptidase_S15"/>
    <property type="match status" value="1"/>
</dbReference>
<keyword evidence="3" id="KW-0732">Signal</keyword>
<dbReference type="SUPFAM" id="SSF53474">
    <property type="entry name" value="alpha/beta-Hydrolases"/>
    <property type="match status" value="1"/>
</dbReference>
<reference evidence="5 6" key="1">
    <citation type="submission" date="2023-09" db="EMBL/GenBank/DDBJ databases">
        <authorList>
            <person name="Rey-Velasco X."/>
        </authorList>
    </citation>
    <scope>NUCLEOTIDE SEQUENCE [LARGE SCALE GENOMIC DNA]</scope>
    <source>
        <strain evidence="5 6">P385</strain>
    </source>
</reference>
<evidence type="ECO:0000256" key="1">
    <source>
        <dbReference type="ARBA" id="ARBA00022801"/>
    </source>
</evidence>
<dbReference type="GO" id="GO:0016787">
    <property type="term" value="F:hydrolase activity"/>
    <property type="evidence" value="ECO:0007669"/>
    <property type="project" value="UniProtKB-KW"/>
</dbReference>
<organism evidence="5 6">
    <name type="scientific">Spectribacter acetivorans</name>
    <dbReference type="NCBI Taxonomy" id="3075603"/>
    <lineage>
        <taxon>Bacteria</taxon>
        <taxon>Pseudomonadati</taxon>
        <taxon>Pseudomonadota</taxon>
        <taxon>Gammaproteobacteria</taxon>
        <taxon>Salinisphaerales</taxon>
        <taxon>Salinisphaeraceae</taxon>
        <taxon>Spectribacter</taxon>
    </lineage>
</organism>
<dbReference type="RefSeq" id="WP_311656757.1">
    <property type="nucleotide sequence ID" value="NZ_JAVRHY010000001.1"/>
</dbReference>
<dbReference type="PANTHER" id="PTHR22946">
    <property type="entry name" value="DIENELACTONE HYDROLASE DOMAIN-CONTAINING PROTEIN-RELATED"/>
    <property type="match status" value="1"/>
</dbReference>
<feature type="region of interest" description="Disordered" evidence="2">
    <location>
        <begin position="31"/>
        <end position="55"/>
    </location>
</feature>
<feature type="signal peptide" evidence="3">
    <location>
        <begin position="1"/>
        <end position="23"/>
    </location>
</feature>
<evidence type="ECO:0000313" key="6">
    <source>
        <dbReference type="Proteomes" id="UP001259982"/>
    </source>
</evidence>
<feature type="chain" id="PRO_5046353740" evidence="3">
    <location>
        <begin position="24"/>
        <end position="633"/>
    </location>
</feature>
<evidence type="ECO:0000256" key="3">
    <source>
        <dbReference type="SAM" id="SignalP"/>
    </source>
</evidence>
<sequence>MRELSVRPLITALAALFLLAACGGDSGGGGLSLGPGGDNGGDPGDPGNPDPASRAGETYRQAIQVPSTDDTLIAQVFEPSTVTDGETYPLVLHSHGYGGSRNATPSDFQQRLRDAGYYVISFDQRGFGESSGTVRIQSPDFEGLDLIALLDWTEANLEQLAYRDGRMVVGSYGGSYGGMYQVLLAAADPEQRLRVIAPDITPHDLTFSLNPGGAIKSGWALALIAGGELPLLGLATGGAGPEALVDELVTLALERQNLRQDPLIVEILADGALTNRLSDSGRNLLAYHSFRHFCDAQVAGPQDGFVVGMPDPRAFSPGTPPPAVDALITQGFKDTLFNVNEALENYSCLRQAGGDVRLLTHQTGHVLPASLETLGLEDPLDPFYAAINPPAFQDSGGSFSCGGLDLDDVRFGWFEAKLKRDSAALDSALPIGDEICLSLAEGDAITVDEVAAGGTSFDLAMTTETNSLTGVLASLAGGEVLEPLELGTTPLATVDQPRILAGVPRLSVTVEPVISLLGDLGLDCALEVLPGLLPTGCDPILLFAVVQRPPGQQRWDMVDDQLTPVRGFDTHELDMVAIAERLPAGTELGLQVFGFHPQYPVTLSRDLLVPAVTIGGRVELPLLEATDIVRDGV</sequence>
<evidence type="ECO:0000313" key="5">
    <source>
        <dbReference type="EMBL" id="MDT0617144.1"/>
    </source>
</evidence>
<dbReference type="Proteomes" id="UP001259982">
    <property type="component" value="Unassembled WGS sequence"/>
</dbReference>
<feature type="domain" description="Xaa-Pro dipeptidyl-peptidase-like" evidence="4">
    <location>
        <begin position="71"/>
        <end position="217"/>
    </location>
</feature>
<dbReference type="EMBL" id="JAVRHY010000001">
    <property type="protein sequence ID" value="MDT0617144.1"/>
    <property type="molecule type" value="Genomic_DNA"/>
</dbReference>
<gene>
    <name evidence="5" type="ORF">RM531_01515</name>
</gene>
<keyword evidence="1 5" id="KW-0378">Hydrolase</keyword>
<keyword evidence="6" id="KW-1185">Reference proteome</keyword>
<feature type="compositionally biased region" description="Gly residues" evidence="2">
    <location>
        <begin position="31"/>
        <end position="44"/>
    </location>
</feature>
<comment type="caution">
    <text evidence="5">The sequence shown here is derived from an EMBL/GenBank/DDBJ whole genome shotgun (WGS) entry which is preliminary data.</text>
</comment>
<name>A0ABU3B4J9_9GAMM</name>
<dbReference type="PANTHER" id="PTHR22946:SF9">
    <property type="entry name" value="POLYKETIDE TRANSFERASE AF380"/>
    <property type="match status" value="1"/>
</dbReference>